<dbReference type="PROSITE" id="PS50005">
    <property type="entry name" value="TPR"/>
    <property type="match status" value="1"/>
</dbReference>
<dbReference type="InterPro" id="IPR011990">
    <property type="entry name" value="TPR-like_helical_dom_sf"/>
</dbReference>
<gene>
    <name evidence="2" type="ORF">SAMN02927930_01999</name>
</gene>
<dbReference type="SMART" id="SM00028">
    <property type="entry name" value="TPR"/>
    <property type="match status" value="2"/>
</dbReference>
<name>A0A1G6E0Q2_9GAMM</name>
<dbReference type="AlphaFoldDB" id="A0A1G6E0Q2"/>
<dbReference type="EMBL" id="FMXN01000015">
    <property type="protein sequence ID" value="SDB51004.1"/>
    <property type="molecule type" value="Genomic_DNA"/>
</dbReference>
<protein>
    <submittedName>
        <fullName evidence="2">Tetratricopeptide repeat-containing protein</fullName>
    </submittedName>
</protein>
<dbReference type="STRING" id="1159017.SAMN02927930_01999"/>
<accession>A0A1G6E0Q2</accession>
<evidence type="ECO:0000313" key="2">
    <source>
        <dbReference type="EMBL" id="SDB51004.1"/>
    </source>
</evidence>
<dbReference type="PROSITE" id="PS51257">
    <property type="entry name" value="PROKAR_LIPOPROTEIN"/>
    <property type="match status" value="1"/>
</dbReference>
<dbReference type="Proteomes" id="UP000199626">
    <property type="component" value="Unassembled WGS sequence"/>
</dbReference>
<proteinExistence type="predicted"/>
<reference evidence="3" key="1">
    <citation type="submission" date="2016-10" db="EMBL/GenBank/DDBJ databases">
        <authorList>
            <person name="Varghese N."/>
            <person name="Submissions S."/>
        </authorList>
    </citation>
    <scope>NUCLEOTIDE SEQUENCE [LARGE SCALE GENOMIC DNA]</scope>
    <source>
        <strain evidence="3">CGMCC 1.10824</strain>
    </source>
</reference>
<dbReference type="Gene3D" id="1.25.40.10">
    <property type="entry name" value="Tetratricopeptide repeat domain"/>
    <property type="match status" value="1"/>
</dbReference>
<dbReference type="RefSeq" id="WP_092593907.1">
    <property type="nucleotide sequence ID" value="NZ_FMXN01000015.1"/>
</dbReference>
<feature type="repeat" description="TPR" evidence="1">
    <location>
        <begin position="65"/>
        <end position="98"/>
    </location>
</feature>
<dbReference type="Pfam" id="PF13432">
    <property type="entry name" value="TPR_16"/>
    <property type="match status" value="1"/>
</dbReference>
<sequence length="164" mass="18767">MNKKLGLLIVSGIVLSGCQLTPTSMANHEHMDTHYQIAHKAYQQGDLHVAEGYLHRVTEAEPNHAPSWCLLGHIGFRLNRYEAAQQAYERCLRIHPQQPLIWHNLAALRLRQATELLMTGLPYLTQETAPLVPHFKQNYQLLLNELKYLHGLTLEPTEVTEHAH</sequence>
<dbReference type="SUPFAM" id="SSF48452">
    <property type="entry name" value="TPR-like"/>
    <property type="match status" value="1"/>
</dbReference>
<keyword evidence="1" id="KW-0802">TPR repeat</keyword>
<dbReference type="OrthoDB" id="6238458at2"/>
<keyword evidence="3" id="KW-1185">Reference proteome</keyword>
<organism evidence="2 3">
    <name type="scientific">Pseudidiomarina indica</name>
    <dbReference type="NCBI Taxonomy" id="1159017"/>
    <lineage>
        <taxon>Bacteria</taxon>
        <taxon>Pseudomonadati</taxon>
        <taxon>Pseudomonadota</taxon>
        <taxon>Gammaproteobacteria</taxon>
        <taxon>Alteromonadales</taxon>
        <taxon>Idiomarinaceae</taxon>
        <taxon>Pseudidiomarina</taxon>
    </lineage>
</organism>
<dbReference type="InterPro" id="IPR019734">
    <property type="entry name" value="TPR_rpt"/>
</dbReference>
<evidence type="ECO:0000313" key="3">
    <source>
        <dbReference type="Proteomes" id="UP000199626"/>
    </source>
</evidence>
<evidence type="ECO:0000256" key="1">
    <source>
        <dbReference type="PROSITE-ProRule" id="PRU00339"/>
    </source>
</evidence>